<protein>
    <recommendedName>
        <fullName evidence="3">Thioredoxin domain-containing protein</fullName>
    </recommendedName>
</protein>
<accession>A0A498K3D2</accession>
<dbReference type="AlphaFoldDB" id="A0A498K3D2"/>
<comment type="caution">
    <text evidence="1">The sequence shown here is derived from an EMBL/GenBank/DDBJ whole genome shotgun (WGS) entry which is preliminary data.</text>
</comment>
<evidence type="ECO:0000313" key="2">
    <source>
        <dbReference type="Proteomes" id="UP000290289"/>
    </source>
</evidence>
<evidence type="ECO:0008006" key="3">
    <source>
        <dbReference type="Google" id="ProtNLM"/>
    </source>
</evidence>
<keyword evidence="2" id="KW-1185">Reference proteome</keyword>
<proteinExistence type="predicted"/>
<gene>
    <name evidence="1" type="ORF">DVH24_015380</name>
</gene>
<sequence length="152" mass="17266">MTMHSNKLKMKVFQRFSTSPNVGDPVLTAGCSSLYRLGVYKTPTFHFFLKGEKVDELAKPSISSLLKTLANVYNFVASSYPKAMEAVESLPGVEPGDRLWWFAKGLFLSQEKRETFSKLEDEDAKLEWLCSEMAEGEEGEMFSNKWLYANMP</sequence>
<dbReference type="EMBL" id="RDQH01000330">
    <property type="protein sequence ID" value="RXI02031.1"/>
    <property type="molecule type" value="Genomic_DNA"/>
</dbReference>
<organism evidence="1 2">
    <name type="scientific">Malus domestica</name>
    <name type="common">Apple</name>
    <name type="synonym">Pyrus malus</name>
    <dbReference type="NCBI Taxonomy" id="3750"/>
    <lineage>
        <taxon>Eukaryota</taxon>
        <taxon>Viridiplantae</taxon>
        <taxon>Streptophyta</taxon>
        <taxon>Embryophyta</taxon>
        <taxon>Tracheophyta</taxon>
        <taxon>Spermatophyta</taxon>
        <taxon>Magnoliopsida</taxon>
        <taxon>eudicotyledons</taxon>
        <taxon>Gunneridae</taxon>
        <taxon>Pentapetalae</taxon>
        <taxon>rosids</taxon>
        <taxon>fabids</taxon>
        <taxon>Rosales</taxon>
        <taxon>Rosaceae</taxon>
        <taxon>Amygdaloideae</taxon>
        <taxon>Maleae</taxon>
        <taxon>Malus</taxon>
    </lineage>
</organism>
<evidence type="ECO:0000313" key="1">
    <source>
        <dbReference type="EMBL" id="RXI02031.1"/>
    </source>
</evidence>
<dbReference type="STRING" id="3750.A0A498K3D2"/>
<dbReference type="Proteomes" id="UP000290289">
    <property type="component" value="Chromosome 4"/>
</dbReference>
<reference evidence="1 2" key="1">
    <citation type="submission" date="2018-10" db="EMBL/GenBank/DDBJ databases">
        <title>A high-quality apple genome assembly.</title>
        <authorList>
            <person name="Hu J."/>
        </authorList>
    </citation>
    <scope>NUCLEOTIDE SEQUENCE [LARGE SCALE GENOMIC DNA]</scope>
    <source>
        <strain evidence="2">cv. HFTH1</strain>
        <tissue evidence="1">Young leaf</tissue>
    </source>
</reference>
<name>A0A498K3D2_MALDO</name>